<dbReference type="OrthoDB" id="3360976at2759"/>
<feature type="domain" description="DUF6593" evidence="2">
    <location>
        <begin position="10"/>
        <end position="168"/>
    </location>
</feature>
<reference evidence="4" key="2">
    <citation type="submission" date="2015-01" db="EMBL/GenBank/DDBJ databases">
        <title>Evolutionary Origins and Diversification of the Mycorrhizal Mutualists.</title>
        <authorList>
            <consortium name="DOE Joint Genome Institute"/>
            <consortium name="Mycorrhizal Genomics Consortium"/>
            <person name="Kohler A."/>
            <person name="Kuo A."/>
            <person name="Nagy L.G."/>
            <person name="Floudas D."/>
            <person name="Copeland A."/>
            <person name="Barry K.W."/>
            <person name="Cichocki N."/>
            <person name="Veneault-Fourrey C."/>
            <person name="LaButti K."/>
            <person name="Lindquist E.A."/>
            <person name="Lipzen A."/>
            <person name="Lundell T."/>
            <person name="Morin E."/>
            <person name="Murat C."/>
            <person name="Riley R."/>
            <person name="Ohm R."/>
            <person name="Sun H."/>
            <person name="Tunlid A."/>
            <person name="Henrissat B."/>
            <person name="Grigoriev I.V."/>
            <person name="Hibbett D.S."/>
            <person name="Martin F."/>
        </authorList>
    </citation>
    <scope>NUCLEOTIDE SEQUENCE [LARGE SCALE GENOMIC DNA]</scope>
    <source>
        <strain evidence="4">Marx 270</strain>
    </source>
</reference>
<keyword evidence="1" id="KW-0472">Membrane</keyword>
<dbReference type="InParanoid" id="A0A0C3J3U6"/>
<evidence type="ECO:0000256" key="1">
    <source>
        <dbReference type="SAM" id="Phobius"/>
    </source>
</evidence>
<evidence type="ECO:0000313" key="4">
    <source>
        <dbReference type="Proteomes" id="UP000054217"/>
    </source>
</evidence>
<feature type="transmembrane region" description="Helical" evidence="1">
    <location>
        <begin position="182"/>
        <end position="205"/>
    </location>
</feature>
<protein>
    <recommendedName>
        <fullName evidence="2">DUF6593 domain-containing protein</fullName>
    </recommendedName>
</protein>
<proteinExistence type="predicted"/>
<keyword evidence="4" id="KW-1185">Reference proteome</keyword>
<keyword evidence="1" id="KW-1133">Transmembrane helix</keyword>
<organism evidence="3 4">
    <name type="scientific">Pisolithus tinctorius Marx 270</name>
    <dbReference type="NCBI Taxonomy" id="870435"/>
    <lineage>
        <taxon>Eukaryota</taxon>
        <taxon>Fungi</taxon>
        <taxon>Dikarya</taxon>
        <taxon>Basidiomycota</taxon>
        <taxon>Agaricomycotina</taxon>
        <taxon>Agaricomycetes</taxon>
        <taxon>Agaricomycetidae</taxon>
        <taxon>Boletales</taxon>
        <taxon>Sclerodermatineae</taxon>
        <taxon>Pisolithaceae</taxon>
        <taxon>Pisolithus</taxon>
    </lineage>
</organism>
<accession>A0A0C3J3U6</accession>
<dbReference type="EMBL" id="KN831974">
    <property type="protein sequence ID" value="KIO03753.1"/>
    <property type="molecule type" value="Genomic_DNA"/>
</dbReference>
<dbReference type="AlphaFoldDB" id="A0A0C3J3U6"/>
<reference evidence="3 4" key="1">
    <citation type="submission" date="2014-04" db="EMBL/GenBank/DDBJ databases">
        <authorList>
            <consortium name="DOE Joint Genome Institute"/>
            <person name="Kuo A."/>
            <person name="Kohler A."/>
            <person name="Costa M.D."/>
            <person name="Nagy L.G."/>
            <person name="Floudas D."/>
            <person name="Copeland A."/>
            <person name="Barry K.W."/>
            <person name="Cichocki N."/>
            <person name="Veneault-Fourrey C."/>
            <person name="LaButti K."/>
            <person name="Lindquist E.A."/>
            <person name="Lipzen A."/>
            <person name="Lundell T."/>
            <person name="Morin E."/>
            <person name="Murat C."/>
            <person name="Sun H."/>
            <person name="Tunlid A."/>
            <person name="Henrissat B."/>
            <person name="Grigoriev I.V."/>
            <person name="Hibbett D.S."/>
            <person name="Martin F."/>
            <person name="Nordberg H.P."/>
            <person name="Cantor M.N."/>
            <person name="Hua S.X."/>
        </authorList>
    </citation>
    <scope>NUCLEOTIDE SEQUENCE [LARGE SCALE GENOMIC DNA]</scope>
    <source>
        <strain evidence="3 4">Marx 270</strain>
    </source>
</reference>
<gene>
    <name evidence="3" type="ORF">M404DRAFT_1000966</name>
</gene>
<evidence type="ECO:0000259" key="2">
    <source>
        <dbReference type="Pfam" id="PF20236"/>
    </source>
</evidence>
<name>A0A0C3J3U6_PISTI</name>
<dbReference type="HOGENOM" id="CLU_084280_4_1_1"/>
<dbReference type="Pfam" id="PF20236">
    <property type="entry name" value="DUF6593"/>
    <property type="match status" value="1"/>
</dbReference>
<dbReference type="InterPro" id="IPR046528">
    <property type="entry name" value="DUF6593"/>
</dbReference>
<sequence>MRLILSQEGVCNTVMTNEDGQALYKTSTPFRFGKRTTTLYKVVPNENPEDMQDNFEIIGEIEWHAISSSTLRLHGEEMKTKDFMPRHGLWRNKCTFTGPDGRSYRWNSEFSVVHLSRGDETCRELARSHRREWGIIGAKRNPYLEVDEELGHMLDIVVLTFIYVEKQRMVTKQRSTLARKKLRVLAFIKVVLVPGGSSIIARLLVMVHNVDGYAPHLYERKEAKRYVQAHHIVSHASPK</sequence>
<evidence type="ECO:0000313" key="3">
    <source>
        <dbReference type="EMBL" id="KIO03753.1"/>
    </source>
</evidence>
<keyword evidence="1" id="KW-0812">Transmembrane</keyword>
<dbReference type="Proteomes" id="UP000054217">
    <property type="component" value="Unassembled WGS sequence"/>
</dbReference>